<proteinExistence type="predicted"/>
<evidence type="ECO:0000256" key="1">
    <source>
        <dbReference type="ARBA" id="ARBA00022603"/>
    </source>
</evidence>
<organism evidence="5 6">
    <name type="scientific">Hibiscus sabdariffa</name>
    <name type="common">roselle</name>
    <dbReference type="NCBI Taxonomy" id="183260"/>
    <lineage>
        <taxon>Eukaryota</taxon>
        <taxon>Viridiplantae</taxon>
        <taxon>Streptophyta</taxon>
        <taxon>Embryophyta</taxon>
        <taxon>Tracheophyta</taxon>
        <taxon>Spermatophyta</taxon>
        <taxon>Magnoliopsida</taxon>
        <taxon>eudicotyledons</taxon>
        <taxon>Gunneridae</taxon>
        <taxon>Pentapetalae</taxon>
        <taxon>rosids</taxon>
        <taxon>malvids</taxon>
        <taxon>Malvales</taxon>
        <taxon>Malvaceae</taxon>
        <taxon>Malvoideae</taxon>
        <taxon>Hibiscus</taxon>
    </lineage>
</organism>
<keyword evidence="2" id="KW-0808">Transferase</keyword>
<evidence type="ECO:0000313" key="5">
    <source>
        <dbReference type="EMBL" id="KAK8992106.1"/>
    </source>
</evidence>
<comment type="caution">
    <text evidence="5">The sequence shown here is derived from an EMBL/GenBank/DDBJ whole genome shotgun (WGS) entry which is preliminary data.</text>
</comment>
<dbReference type="Pfam" id="PF00891">
    <property type="entry name" value="Methyltransf_2"/>
    <property type="match status" value="1"/>
</dbReference>
<accession>A0ABR2PUG6</accession>
<reference evidence="5 6" key="1">
    <citation type="journal article" date="2024" name="G3 (Bethesda)">
        <title>Genome assembly of Hibiscus sabdariffa L. provides insights into metabolisms of medicinal natural products.</title>
        <authorList>
            <person name="Kim T."/>
        </authorList>
    </citation>
    <scope>NUCLEOTIDE SEQUENCE [LARGE SCALE GENOMIC DNA]</scope>
    <source>
        <strain evidence="5">TK-2024</strain>
        <tissue evidence="5">Old leaves</tissue>
    </source>
</reference>
<keyword evidence="1" id="KW-0489">Methyltransferase</keyword>
<name>A0ABR2PUG6_9ROSI</name>
<dbReference type="Proteomes" id="UP001396334">
    <property type="component" value="Unassembled WGS sequence"/>
</dbReference>
<dbReference type="InterPro" id="IPR016461">
    <property type="entry name" value="COMT-like"/>
</dbReference>
<gene>
    <name evidence="5" type="ORF">V6N11_044998</name>
</gene>
<evidence type="ECO:0000256" key="3">
    <source>
        <dbReference type="ARBA" id="ARBA00022691"/>
    </source>
</evidence>
<feature type="domain" description="O-methyltransferase C-terminal" evidence="4">
    <location>
        <begin position="7"/>
        <end position="88"/>
    </location>
</feature>
<protein>
    <recommendedName>
        <fullName evidence="4">O-methyltransferase C-terminal domain-containing protein</fullName>
    </recommendedName>
</protein>
<dbReference type="InterPro" id="IPR029063">
    <property type="entry name" value="SAM-dependent_MTases_sf"/>
</dbReference>
<sequence>MVRYAQLVTIIFIDKYQGAFEVLNSSVDVGGRTGALGKAIADAFLHLECSPAFDLSRVVHEKKIEEIMEVEVGNDIHLVRVLEGGFKDDSFIMKTVQKNGINA</sequence>
<dbReference type="PROSITE" id="PS51683">
    <property type="entry name" value="SAM_OMT_II"/>
    <property type="match status" value="1"/>
</dbReference>
<evidence type="ECO:0000259" key="4">
    <source>
        <dbReference type="Pfam" id="PF00891"/>
    </source>
</evidence>
<dbReference type="InterPro" id="IPR001077">
    <property type="entry name" value="COMT_C"/>
</dbReference>
<evidence type="ECO:0000313" key="6">
    <source>
        <dbReference type="Proteomes" id="UP001396334"/>
    </source>
</evidence>
<evidence type="ECO:0000256" key="2">
    <source>
        <dbReference type="ARBA" id="ARBA00022679"/>
    </source>
</evidence>
<dbReference type="Gene3D" id="3.40.50.150">
    <property type="entry name" value="Vaccinia Virus protein VP39"/>
    <property type="match status" value="1"/>
</dbReference>
<keyword evidence="3" id="KW-0949">S-adenosyl-L-methionine</keyword>
<dbReference type="EMBL" id="JBBPBN010000051">
    <property type="protein sequence ID" value="KAK8992106.1"/>
    <property type="molecule type" value="Genomic_DNA"/>
</dbReference>
<keyword evidence="6" id="KW-1185">Reference proteome</keyword>